<accession>F0ZRJ4</accession>
<protein>
    <recommendedName>
        <fullName evidence="3">N-acetyltransferase domain-containing protein</fullName>
    </recommendedName>
</protein>
<dbReference type="OMA" id="NVCWITQ"/>
<reference evidence="2" key="1">
    <citation type="journal article" date="2011" name="Genome Biol.">
        <title>Comparative genomics of the social amoebae Dictyostelium discoideum and Dictyostelium purpureum.</title>
        <authorList>
            <consortium name="US DOE Joint Genome Institute (JGI-PGF)"/>
            <person name="Sucgang R."/>
            <person name="Kuo A."/>
            <person name="Tian X."/>
            <person name="Salerno W."/>
            <person name="Parikh A."/>
            <person name="Feasley C.L."/>
            <person name="Dalin E."/>
            <person name="Tu H."/>
            <person name="Huang E."/>
            <person name="Barry K."/>
            <person name="Lindquist E."/>
            <person name="Shapiro H."/>
            <person name="Bruce D."/>
            <person name="Schmutz J."/>
            <person name="Salamov A."/>
            <person name="Fey P."/>
            <person name="Gaudet P."/>
            <person name="Anjard C."/>
            <person name="Babu M.M."/>
            <person name="Basu S."/>
            <person name="Bushmanova Y."/>
            <person name="van der Wel H."/>
            <person name="Katoh-Kurasawa M."/>
            <person name="Dinh C."/>
            <person name="Coutinho P.M."/>
            <person name="Saito T."/>
            <person name="Elias M."/>
            <person name="Schaap P."/>
            <person name="Kay R.R."/>
            <person name="Henrissat B."/>
            <person name="Eichinger L."/>
            <person name="Rivero F."/>
            <person name="Putnam N.H."/>
            <person name="West C.M."/>
            <person name="Loomis W.F."/>
            <person name="Chisholm R.L."/>
            <person name="Shaulsky G."/>
            <person name="Strassmann J.E."/>
            <person name="Queller D.C."/>
            <person name="Kuspa A."/>
            <person name="Grigoriev I.V."/>
        </authorList>
    </citation>
    <scope>NUCLEOTIDE SEQUENCE [LARGE SCALE GENOMIC DNA]</scope>
    <source>
        <strain evidence="2">QSDP1</strain>
    </source>
</reference>
<evidence type="ECO:0008006" key="3">
    <source>
        <dbReference type="Google" id="ProtNLM"/>
    </source>
</evidence>
<gene>
    <name evidence="1" type="ORF">DICPUDRAFT_80790</name>
</gene>
<dbReference type="RefSeq" id="XP_003290048.1">
    <property type="nucleotide sequence ID" value="XM_003290000.1"/>
</dbReference>
<proteinExistence type="predicted"/>
<dbReference type="AlphaFoldDB" id="F0ZRJ4"/>
<dbReference type="Proteomes" id="UP000001064">
    <property type="component" value="Unassembled WGS sequence"/>
</dbReference>
<evidence type="ECO:0000313" key="1">
    <source>
        <dbReference type="EMBL" id="EGC33429.1"/>
    </source>
</evidence>
<dbReference type="EMBL" id="GL871142">
    <property type="protein sequence ID" value="EGC33429.1"/>
    <property type="molecule type" value="Genomic_DNA"/>
</dbReference>
<evidence type="ECO:0000313" key="2">
    <source>
        <dbReference type="Proteomes" id="UP000001064"/>
    </source>
</evidence>
<dbReference type="InParanoid" id="F0ZRJ4"/>
<keyword evidence="2" id="KW-1185">Reference proteome</keyword>
<dbReference type="STRING" id="5786.F0ZRJ4"/>
<organism evidence="1 2">
    <name type="scientific">Dictyostelium purpureum</name>
    <name type="common">Slime mold</name>
    <dbReference type="NCBI Taxonomy" id="5786"/>
    <lineage>
        <taxon>Eukaryota</taxon>
        <taxon>Amoebozoa</taxon>
        <taxon>Evosea</taxon>
        <taxon>Eumycetozoa</taxon>
        <taxon>Dictyostelia</taxon>
        <taxon>Dictyosteliales</taxon>
        <taxon>Dictyosteliaceae</taxon>
        <taxon>Dictyostelium</taxon>
    </lineage>
</organism>
<dbReference type="VEuPathDB" id="AmoebaDB:DICPUDRAFT_80790"/>
<dbReference type="KEGG" id="dpp:DICPUDRAFT_80790"/>
<sequence length="237" mass="27169">MIGVNEEVDIVYDIIPGKLINDDFLNKCSNLFSNHYGTWSKETKSTHQKPGEHCKMTVNEIKEQLLFDRNHTMVVTALNKDNEMIGSCYSYNYTCQSVGCVKLITQIVVNENYRNHNIAQNMILYSIGTEWNAAGIVSPHPYSILALEKITHKKCDPNTISKHAKDLTTTCQVPFVKNHLNQLQCSNNKSMINTEFYVDHSQVLKDLDNQKDWKLGKLEEGCEYFAFVFNDKTKSEC</sequence>
<dbReference type="OrthoDB" id="2019666at2759"/>
<dbReference type="eggNOG" id="ENOG502S5C5">
    <property type="taxonomic scope" value="Eukaryota"/>
</dbReference>
<name>F0ZRJ4_DICPU</name>
<dbReference type="GeneID" id="10504393"/>